<evidence type="ECO:0000313" key="2">
    <source>
        <dbReference type="EMBL" id="SFV77551.1"/>
    </source>
</evidence>
<dbReference type="Pfam" id="PF01863">
    <property type="entry name" value="YgjP-like"/>
    <property type="match status" value="1"/>
</dbReference>
<dbReference type="InterPro" id="IPR002725">
    <property type="entry name" value="YgjP-like_metallopeptidase"/>
</dbReference>
<gene>
    <name evidence="2" type="ORF">MNB_SUP05-4-721</name>
</gene>
<proteinExistence type="predicted"/>
<dbReference type="PANTHER" id="PTHR30399:SF1">
    <property type="entry name" value="UTP PYROPHOSPHATASE"/>
    <property type="match status" value="1"/>
</dbReference>
<accession>A0A1W1DAA7</accession>
<dbReference type="CDD" id="cd07344">
    <property type="entry name" value="M48_yhfN_like"/>
    <property type="match status" value="1"/>
</dbReference>
<sequence>MNYQLIRSKRKTLSLQINSNAQLIVRAPNLLSIAKIERFIDEKSAWIENKSTTILTKTPKKPSYIDGEKFLYLGTEYSLSIKADHPKTLAFDGQEFFLNQGNKEEFLAWYKNSFKKIALPRLEYYAKNHQFSYNQVRLKTQKTLWGSCSSSNNINLNYLLIQAPMSVIDYVIVHELCHTTHKNHSKYFWQLVSSILPNYKASKSWLYENGYRLTNL</sequence>
<dbReference type="PANTHER" id="PTHR30399">
    <property type="entry name" value="UNCHARACTERIZED PROTEIN YGJP"/>
    <property type="match status" value="1"/>
</dbReference>
<dbReference type="InterPro" id="IPR053136">
    <property type="entry name" value="UTP_pyrophosphatase-like"/>
</dbReference>
<evidence type="ECO:0000259" key="1">
    <source>
        <dbReference type="Pfam" id="PF01863"/>
    </source>
</evidence>
<dbReference type="EMBL" id="FPHR01000029">
    <property type="protein sequence ID" value="SFV77551.1"/>
    <property type="molecule type" value="Genomic_DNA"/>
</dbReference>
<protein>
    <recommendedName>
        <fullName evidence="1">YgjP-like metallopeptidase domain-containing protein</fullName>
    </recommendedName>
</protein>
<dbReference type="Gene3D" id="3.30.2010.10">
    <property type="entry name" value="Metalloproteases ('zincins'), catalytic domain"/>
    <property type="match status" value="1"/>
</dbReference>
<name>A0A1W1DAA7_9ZZZZ</name>
<organism evidence="2">
    <name type="scientific">hydrothermal vent metagenome</name>
    <dbReference type="NCBI Taxonomy" id="652676"/>
    <lineage>
        <taxon>unclassified sequences</taxon>
        <taxon>metagenomes</taxon>
        <taxon>ecological metagenomes</taxon>
    </lineage>
</organism>
<reference evidence="2" key="1">
    <citation type="submission" date="2016-10" db="EMBL/GenBank/DDBJ databases">
        <authorList>
            <person name="de Groot N.N."/>
        </authorList>
    </citation>
    <scope>NUCLEOTIDE SEQUENCE</scope>
</reference>
<dbReference type="AlphaFoldDB" id="A0A1W1DAA7"/>
<feature type="domain" description="YgjP-like metallopeptidase" evidence="1">
    <location>
        <begin position="11"/>
        <end position="208"/>
    </location>
</feature>